<feature type="region of interest" description="Disordered" evidence="1">
    <location>
        <begin position="1"/>
        <end position="30"/>
    </location>
</feature>
<dbReference type="RefSeq" id="XP_016514985.1">
    <property type="nucleotide sequence ID" value="XM_016659499.1"/>
</dbReference>
<dbReference type="KEGG" id="nta:107831712"/>
<protein>
    <submittedName>
        <fullName evidence="2">Uncharacterized protein</fullName>
    </submittedName>
</protein>
<dbReference type="OrthoDB" id="1226638at2759"/>
<proteinExistence type="predicted"/>
<accession>A0A1S4DNK9</accession>
<reference evidence="2" key="1">
    <citation type="submission" date="2025-08" db="UniProtKB">
        <authorList>
            <consortium name="RefSeq"/>
        </authorList>
    </citation>
    <scope>IDENTIFICATION</scope>
</reference>
<dbReference type="AlphaFoldDB" id="A0A1S4DNK9"/>
<dbReference type="PANTHER" id="PTHR33240:SF8">
    <property type="entry name" value="OS03G0439900 PROTEIN"/>
    <property type="match status" value="1"/>
</dbReference>
<organism evidence="2">
    <name type="scientific">Nicotiana tabacum</name>
    <name type="common">Common tobacco</name>
    <dbReference type="NCBI Taxonomy" id="4097"/>
    <lineage>
        <taxon>Eukaryota</taxon>
        <taxon>Viridiplantae</taxon>
        <taxon>Streptophyta</taxon>
        <taxon>Embryophyta</taxon>
        <taxon>Tracheophyta</taxon>
        <taxon>Spermatophyta</taxon>
        <taxon>Magnoliopsida</taxon>
        <taxon>eudicotyledons</taxon>
        <taxon>Gunneridae</taxon>
        <taxon>Pentapetalae</taxon>
        <taxon>asterids</taxon>
        <taxon>lamiids</taxon>
        <taxon>Solanales</taxon>
        <taxon>Solanaceae</taxon>
        <taxon>Nicotianoideae</taxon>
        <taxon>Nicotianeae</taxon>
        <taxon>Nicotiana</taxon>
    </lineage>
</organism>
<dbReference type="PANTHER" id="PTHR33240">
    <property type="entry name" value="OS08G0508500 PROTEIN"/>
    <property type="match status" value="1"/>
</dbReference>
<feature type="compositionally biased region" description="Basic and acidic residues" evidence="1">
    <location>
        <begin position="20"/>
        <end position="30"/>
    </location>
</feature>
<feature type="non-terminal residue" evidence="2">
    <location>
        <position position="189"/>
    </location>
</feature>
<gene>
    <name evidence="2" type="primary">LOC107831712</name>
</gene>
<evidence type="ECO:0000313" key="2">
    <source>
        <dbReference type="RefSeq" id="XP_016514985.1"/>
    </source>
</evidence>
<name>A0A1S4DNK9_TOBAC</name>
<evidence type="ECO:0000256" key="1">
    <source>
        <dbReference type="SAM" id="MobiDB-lite"/>
    </source>
</evidence>
<sequence>MRSVRRSYRSQNNRGLMSKNDFDRSARPKEAPRLSEYNFNVNTAAIVSAIGRIKDTKWPRPLQLDPTQRDPNLICKYHGTQGHRPEDWRQLREKVARLFNDGHLREFLSDRAKNHFRNRDSNKQTEQEKSRHVINMIIGGVDVPQGSMLKRTKVSITREKQTQDYMLEGTVSFNDEDAKVIVQPHNDAL</sequence>
<dbReference type="PaxDb" id="4097-A0A1S4DNK9"/>